<gene>
    <name evidence="1" type="ORF">METZ01_LOCUS378486</name>
</gene>
<protein>
    <recommendedName>
        <fullName evidence="2">Tetrapyrrole biosynthesis uroporphyrinogen III synthase domain-containing protein</fullName>
    </recommendedName>
</protein>
<dbReference type="GO" id="GO:0004852">
    <property type="term" value="F:uroporphyrinogen-III synthase activity"/>
    <property type="evidence" value="ECO:0007669"/>
    <property type="project" value="InterPro"/>
</dbReference>
<evidence type="ECO:0000313" key="1">
    <source>
        <dbReference type="EMBL" id="SVD25632.1"/>
    </source>
</evidence>
<dbReference type="SUPFAM" id="SSF69618">
    <property type="entry name" value="HemD-like"/>
    <property type="match status" value="1"/>
</dbReference>
<feature type="non-terminal residue" evidence="1">
    <location>
        <position position="124"/>
    </location>
</feature>
<dbReference type="InterPro" id="IPR036108">
    <property type="entry name" value="4pyrrol_syn_uPrphyn_synt_sf"/>
</dbReference>
<evidence type="ECO:0008006" key="2">
    <source>
        <dbReference type="Google" id="ProtNLM"/>
    </source>
</evidence>
<accession>A0A382TV88</accession>
<name>A0A382TV88_9ZZZZ</name>
<proteinExistence type="predicted"/>
<dbReference type="AlphaFoldDB" id="A0A382TV88"/>
<organism evidence="1">
    <name type="scientific">marine metagenome</name>
    <dbReference type="NCBI Taxonomy" id="408172"/>
    <lineage>
        <taxon>unclassified sequences</taxon>
        <taxon>metagenomes</taxon>
        <taxon>ecological metagenomes</taxon>
    </lineage>
</organism>
<reference evidence="1" key="1">
    <citation type="submission" date="2018-05" db="EMBL/GenBank/DDBJ databases">
        <authorList>
            <person name="Lanie J.A."/>
            <person name="Ng W.-L."/>
            <person name="Kazmierczak K.M."/>
            <person name="Andrzejewski T.M."/>
            <person name="Davidsen T.M."/>
            <person name="Wayne K.J."/>
            <person name="Tettelin H."/>
            <person name="Glass J.I."/>
            <person name="Rusch D."/>
            <person name="Podicherti R."/>
            <person name="Tsui H.-C.T."/>
            <person name="Winkler M.E."/>
        </authorList>
    </citation>
    <scope>NUCLEOTIDE SEQUENCE</scope>
</reference>
<dbReference type="Gene3D" id="3.40.50.10090">
    <property type="match status" value="1"/>
</dbReference>
<dbReference type="EMBL" id="UINC01139217">
    <property type="protein sequence ID" value="SVD25632.1"/>
    <property type="molecule type" value="Genomic_DNA"/>
</dbReference>
<dbReference type="GO" id="GO:0033014">
    <property type="term" value="P:tetrapyrrole biosynthetic process"/>
    <property type="evidence" value="ECO:0007669"/>
    <property type="project" value="InterPro"/>
</dbReference>
<sequence length="124" mass="13545">MSFDFQNLCVAVFMEGKTEDIASEIHRFSGVPLVASRDIESSIAVVTDRMMAGNVDVMLCLSADAVSQAFNYASKRDQLESIRDALRRIVIGSVGTDTTRAFRKFSISADFESNSLQALDLIAA</sequence>